<evidence type="ECO:0000313" key="2">
    <source>
        <dbReference type="Proteomes" id="UP000820669"/>
    </source>
</evidence>
<dbReference type="Gene3D" id="3.30.70.120">
    <property type="match status" value="1"/>
</dbReference>
<gene>
    <name evidence="1" type="ORF">HF526_16395</name>
</gene>
<evidence type="ECO:0000313" key="1">
    <source>
        <dbReference type="EMBL" id="NMH98874.1"/>
    </source>
</evidence>
<organism evidence="1 2">
    <name type="scientific">Pseudonocardia acidicola</name>
    <dbReference type="NCBI Taxonomy" id="2724939"/>
    <lineage>
        <taxon>Bacteria</taxon>
        <taxon>Bacillati</taxon>
        <taxon>Actinomycetota</taxon>
        <taxon>Actinomycetes</taxon>
        <taxon>Pseudonocardiales</taxon>
        <taxon>Pseudonocardiaceae</taxon>
        <taxon>Pseudonocardia</taxon>
    </lineage>
</organism>
<dbReference type="Pfam" id="PF00543">
    <property type="entry name" value="P-II"/>
    <property type="match status" value="1"/>
</dbReference>
<dbReference type="EMBL" id="JAAXLA010000028">
    <property type="protein sequence ID" value="NMH98874.1"/>
    <property type="molecule type" value="Genomic_DNA"/>
</dbReference>
<dbReference type="PANTHER" id="PTHR30115">
    <property type="entry name" value="NITROGEN REGULATORY PROTEIN P-II"/>
    <property type="match status" value="1"/>
</dbReference>
<sequence>MPKVHIEVVVDDAVGERTIEAIVQSARTGKIGGGKIWGSPVDSVIRVRTGERAPTRCD</sequence>
<reference evidence="1 2" key="1">
    <citation type="submission" date="2020-04" db="EMBL/GenBank/DDBJ databases">
        <authorList>
            <person name="Klaysubun C."/>
            <person name="Duangmal K."/>
            <person name="Lipun K."/>
        </authorList>
    </citation>
    <scope>NUCLEOTIDE SEQUENCE [LARGE SCALE GENOMIC DNA]</scope>
    <source>
        <strain evidence="1 2">K10HN5</strain>
    </source>
</reference>
<name>A0ABX1SBD6_9PSEU</name>
<dbReference type="PANTHER" id="PTHR30115:SF11">
    <property type="entry name" value="NITROGEN REGULATORY PROTEIN P-II HOMOLOG"/>
    <property type="match status" value="1"/>
</dbReference>
<keyword evidence="2" id="KW-1185">Reference proteome</keyword>
<dbReference type="SMART" id="SM00938">
    <property type="entry name" value="P-II"/>
    <property type="match status" value="1"/>
</dbReference>
<dbReference type="InterPro" id="IPR011322">
    <property type="entry name" value="N-reg_PII-like_a/b"/>
</dbReference>
<evidence type="ECO:0008006" key="3">
    <source>
        <dbReference type="Google" id="ProtNLM"/>
    </source>
</evidence>
<protein>
    <recommendedName>
        <fullName evidence="3">Nitrogen regulatory protein P-II</fullName>
    </recommendedName>
</protein>
<dbReference type="PROSITE" id="PS51343">
    <property type="entry name" value="PII_GLNB_DOM"/>
    <property type="match status" value="1"/>
</dbReference>
<proteinExistence type="predicted"/>
<dbReference type="SUPFAM" id="SSF54913">
    <property type="entry name" value="GlnB-like"/>
    <property type="match status" value="1"/>
</dbReference>
<dbReference type="InterPro" id="IPR015867">
    <property type="entry name" value="N-reg_PII/ATP_PRibTrfase_C"/>
</dbReference>
<accession>A0ABX1SBD6</accession>
<dbReference type="Proteomes" id="UP000820669">
    <property type="component" value="Unassembled WGS sequence"/>
</dbReference>
<dbReference type="InterPro" id="IPR002187">
    <property type="entry name" value="N-reg_PII"/>
</dbReference>
<comment type="caution">
    <text evidence="1">The sequence shown here is derived from an EMBL/GenBank/DDBJ whole genome shotgun (WGS) entry which is preliminary data.</text>
</comment>